<proteinExistence type="predicted"/>
<sequence length="37" mass="4175">MGFIARSSTKTTKCATKYSGKYSCWKINVNSGWLDKL</sequence>
<dbReference type="EMBL" id="AFCT01000465">
    <property type="protein sequence ID" value="EHC93036.1"/>
    <property type="molecule type" value="Genomic_DNA"/>
</dbReference>
<reference evidence="1 2" key="1">
    <citation type="journal article" date="2011" name="BMC Genomics">
        <title>Genome sequencing reveals diversification of virulence factor content and possible host adaptation in distinct subpopulations of Salmonella enterica.</title>
        <authorList>
            <person name="den Bakker H.C."/>
            <person name="Moreno Switt A.I."/>
            <person name="Govoni G."/>
            <person name="Cummings C.A."/>
            <person name="Ranieri M.L."/>
            <person name="Degoricija L."/>
            <person name="Hoelzer K."/>
            <person name="Rodriguez-Rivera L.D."/>
            <person name="Brown S."/>
            <person name="Bolchacova E."/>
            <person name="Furtado M.R."/>
            <person name="Wiedmann M."/>
        </authorList>
    </citation>
    <scope>NUCLEOTIDE SEQUENCE [LARGE SCALE GENOMIC DNA]</scope>
    <source>
        <strain evidence="1 2">A4-653</strain>
    </source>
</reference>
<accession>G5QFM6</accession>
<comment type="caution">
    <text evidence="1">The sequence shown here is derived from an EMBL/GenBank/DDBJ whole genome shotgun (WGS) entry which is preliminary data.</text>
</comment>
<evidence type="ECO:0000313" key="2">
    <source>
        <dbReference type="Proteomes" id="UP000004903"/>
    </source>
</evidence>
<dbReference type="AlphaFoldDB" id="G5QFM6"/>
<protein>
    <submittedName>
        <fullName evidence="1">Uncharacterized protein</fullName>
    </submittedName>
</protein>
<evidence type="ECO:0000313" key="1">
    <source>
        <dbReference type="EMBL" id="EHC93036.1"/>
    </source>
</evidence>
<name>G5QFM6_SALRU</name>
<dbReference type="Proteomes" id="UP000004903">
    <property type="component" value="Unassembled WGS sequence"/>
</dbReference>
<gene>
    <name evidence="1" type="ORF">LTSERUB_1171</name>
</gene>
<organism evidence="1 2">
    <name type="scientific">Salmonella enterica subsp. enterica serovar Rubislaw str. A4-653</name>
    <dbReference type="NCBI Taxonomy" id="913081"/>
    <lineage>
        <taxon>Bacteria</taxon>
        <taxon>Pseudomonadati</taxon>
        <taxon>Pseudomonadota</taxon>
        <taxon>Gammaproteobacteria</taxon>
        <taxon>Enterobacterales</taxon>
        <taxon>Enterobacteriaceae</taxon>
        <taxon>Salmonella</taxon>
    </lineage>
</organism>